<gene>
    <name evidence="1" type="ORF">SUNI508_01794</name>
</gene>
<sequence>MCRALITFHYALCGCTIHRWPEEDYGLVFCLLRNDTVNFDHRQRGCDEETFCRDVGDIREMHYICNGESNSDTDFTKDKTGICPRHRAAAALREARPDATDKEIRAAMHAEGNKYHISQHDKKCELEVLTSDAKKKSISPKRAVYISHNAERRIKKALISRPNSLVLEENPEIIINILAEIDSLPSFLDKPALVRQTGTLVAAKYKNQTERAKSFAAGLGFKKEFKDGLMNPWKGRVAARA</sequence>
<protein>
    <submittedName>
        <fullName evidence="1">Uncharacterized protein</fullName>
    </submittedName>
</protein>
<evidence type="ECO:0000313" key="2">
    <source>
        <dbReference type="Proteomes" id="UP001408356"/>
    </source>
</evidence>
<dbReference type="Proteomes" id="UP001408356">
    <property type="component" value="Unassembled WGS sequence"/>
</dbReference>
<organism evidence="1 2">
    <name type="scientific">Seiridium unicorne</name>
    <dbReference type="NCBI Taxonomy" id="138068"/>
    <lineage>
        <taxon>Eukaryota</taxon>
        <taxon>Fungi</taxon>
        <taxon>Dikarya</taxon>
        <taxon>Ascomycota</taxon>
        <taxon>Pezizomycotina</taxon>
        <taxon>Sordariomycetes</taxon>
        <taxon>Xylariomycetidae</taxon>
        <taxon>Amphisphaeriales</taxon>
        <taxon>Sporocadaceae</taxon>
        <taxon>Seiridium</taxon>
    </lineage>
</organism>
<proteinExistence type="predicted"/>
<accession>A0ABR2UP28</accession>
<dbReference type="PROSITE" id="PS51257">
    <property type="entry name" value="PROKAR_LIPOPROTEIN"/>
    <property type="match status" value="1"/>
</dbReference>
<dbReference type="EMBL" id="JARVKF010000407">
    <property type="protein sequence ID" value="KAK9416377.1"/>
    <property type="molecule type" value="Genomic_DNA"/>
</dbReference>
<reference evidence="1 2" key="1">
    <citation type="journal article" date="2024" name="J. Plant Pathol.">
        <title>Sequence and assembly of the genome of Seiridium unicorne, isolate CBS 538.82, causal agent of cypress canker disease.</title>
        <authorList>
            <person name="Scali E."/>
            <person name="Rocca G.D."/>
            <person name="Danti R."/>
            <person name="Garbelotto M."/>
            <person name="Barberini S."/>
            <person name="Baroncelli R."/>
            <person name="Emiliani G."/>
        </authorList>
    </citation>
    <scope>NUCLEOTIDE SEQUENCE [LARGE SCALE GENOMIC DNA]</scope>
    <source>
        <strain evidence="1 2">BM-138-508</strain>
    </source>
</reference>
<comment type="caution">
    <text evidence="1">The sequence shown here is derived from an EMBL/GenBank/DDBJ whole genome shotgun (WGS) entry which is preliminary data.</text>
</comment>
<keyword evidence="2" id="KW-1185">Reference proteome</keyword>
<name>A0ABR2UP28_9PEZI</name>
<evidence type="ECO:0000313" key="1">
    <source>
        <dbReference type="EMBL" id="KAK9416377.1"/>
    </source>
</evidence>